<dbReference type="Proteomes" id="UP001595878">
    <property type="component" value="Unassembled WGS sequence"/>
</dbReference>
<keyword evidence="2" id="KW-0328">Glycosyltransferase</keyword>
<name>A0ABV9L982_9FLAO</name>
<dbReference type="EMBL" id="JBHSHB010000012">
    <property type="protein sequence ID" value="MFC4690185.1"/>
    <property type="molecule type" value="Genomic_DNA"/>
</dbReference>
<keyword evidence="3" id="KW-1185">Reference proteome</keyword>
<evidence type="ECO:0000313" key="2">
    <source>
        <dbReference type="EMBL" id="MFC4690185.1"/>
    </source>
</evidence>
<sequence length="271" mass="31357">MKDKIRLYWWSEVHIQKKKKENYGDLIGKYLVEKISGKEVQWLRANRFYLKNFWKPLYVTVGSILDHIGAHCTVWGSGIIAKDSQVANAHFLAVRGPLSRKRLQELNYTCPEVYGDPALLLPSYFNPKVNKIFKVGIVPHINDYNSTLDLYAKDKDILVIDFMTNDIEKTTRDLLSCEFILSSSLHGLIVSHAYQIPAIQIRLSDKILGDGVKYHDYFMSVNLEPYQPLPMEVALKEEELIMFVKNHKESLPSLEKIQEIQKLLIEVCPFK</sequence>
<evidence type="ECO:0000313" key="3">
    <source>
        <dbReference type="Proteomes" id="UP001595878"/>
    </source>
</evidence>
<feature type="domain" description="Polysaccharide pyruvyl transferase" evidence="1">
    <location>
        <begin position="87"/>
        <end position="199"/>
    </location>
</feature>
<reference evidence="3" key="1">
    <citation type="journal article" date="2019" name="Int. J. Syst. Evol. Microbiol.">
        <title>The Global Catalogue of Microorganisms (GCM) 10K type strain sequencing project: providing services to taxonomists for standard genome sequencing and annotation.</title>
        <authorList>
            <consortium name="The Broad Institute Genomics Platform"/>
            <consortium name="The Broad Institute Genome Sequencing Center for Infectious Disease"/>
            <person name="Wu L."/>
            <person name="Ma J."/>
        </authorList>
    </citation>
    <scope>NUCLEOTIDE SEQUENCE [LARGE SCALE GENOMIC DNA]</scope>
    <source>
        <strain evidence="3">CGMCC 4.7427</strain>
    </source>
</reference>
<dbReference type="InterPro" id="IPR007345">
    <property type="entry name" value="Polysacch_pyruvyl_Trfase"/>
</dbReference>
<keyword evidence="2" id="KW-0808">Transferase</keyword>
<evidence type="ECO:0000259" key="1">
    <source>
        <dbReference type="Pfam" id="PF04230"/>
    </source>
</evidence>
<dbReference type="EC" id="2.4.-.-" evidence="2"/>
<protein>
    <submittedName>
        <fullName evidence="2">Polysaccharide pyruvyl transferase family protein</fullName>
        <ecNumber evidence="2">2.4.-.-</ecNumber>
    </submittedName>
</protein>
<organism evidence="2 3">
    <name type="scientific">Dokdonia genika</name>
    <dbReference type="NCBI Taxonomy" id="308113"/>
    <lineage>
        <taxon>Bacteria</taxon>
        <taxon>Pseudomonadati</taxon>
        <taxon>Bacteroidota</taxon>
        <taxon>Flavobacteriia</taxon>
        <taxon>Flavobacteriales</taxon>
        <taxon>Flavobacteriaceae</taxon>
        <taxon>Dokdonia</taxon>
    </lineage>
</organism>
<proteinExistence type="predicted"/>
<dbReference type="GO" id="GO:0016757">
    <property type="term" value="F:glycosyltransferase activity"/>
    <property type="evidence" value="ECO:0007669"/>
    <property type="project" value="UniProtKB-KW"/>
</dbReference>
<dbReference type="RefSeq" id="WP_380033192.1">
    <property type="nucleotide sequence ID" value="NZ_JBHSHB010000012.1"/>
</dbReference>
<gene>
    <name evidence="2" type="ORF">ACFO5T_07065</name>
</gene>
<accession>A0ABV9L982</accession>
<dbReference type="Pfam" id="PF04230">
    <property type="entry name" value="PS_pyruv_trans"/>
    <property type="match status" value="1"/>
</dbReference>
<comment type="caution">
    <text evidence="2">The sequence shown here is derived from an EMBL/GenBank/DDBJ whole genome shotgun (WGS) entry which is preliminary data.</text>
</comment>